<evidence type="ECO:0008006" key="5">
    <source>
        <dbReference type="Google" id="ProtNLM"/>
    </source>
</evidence>
<dbReference type="EMBL" id="MCOK01000001">
    <property type="protein sequence ID" value="OOC56911.1"/>
    <property type="molecule type" value="Genomic_DNA"/>
</dbReference>
<dbReference type="Proteomes" id="UP000189004">
    <property type="component" value="Unassembled WGS sequence"/>
</dbReference>
<protein>
    <recommendedName>
        <fullName evidence="5">mRNA interferase</fullName>
    </recommendedName>
</protein>
<reference evidence="4" key="1">
    <citation type="submission" date="2016-08" db="EMBL/GenBank/DDBJ databases">
        <authorList>
            <person name="Tokovenko B."/>
            <person name="Kalinowski J."/>
        </authorList>
    </citation>
    <scope>NUCLEOTIDE SEQUENCE [LARGE SCALE GENOMIC DNA]</scope>
    <source>
        <strain evidence="4">UTMC102</strain>
    </source>
</reference>
<accession>A0A1V3C821</accession>
<sequence>MADLGDPIGHEQALRRPVLVVSAQPWLDSRPPVVTALPLTRTHRRSPTHVEVEPGASGLKETSYVKCEDLRAVSPLRLERRFGAVDELVLLRTDTILRRLLAL</sequence>
<comment type="caution">
    <text evidence="3">The sequence shown here is derived from an EMBL/GenBank/DDBJ whole genome shotgun (WGS) entry which is preliminary data.</text>
</comment>
<dbReference type="GO" id="GO:0016075">
    <property type="term" value="P:rRNA catabolic process"/>
    <property type="evidence" value="ECO:0007669"/>
    <property type="project" value="TreeGrafter"/>
</dbReference>
<dbReference type="STRING" id="501010.NOSIN_01895"/>
<dbReference type="Pfam" id="PF02452">
    <property type="entry name" value="PemK_toxin"/>
    <property type="match status" value="1"/>
</dbReference>
<dbReference type="GO" id="GO:0006402">
    <property type="term" value="P:mRNA catabolic process"/>
    <property type="evidence" value="ECO:0007669"/>
    <property type="project" value="TreeGrafter"/>
</dbReference>
<dbReference type="SUPFAM" id="SSF50118">
    <property type="entry name" value="Cell growth inhibitor/plasmid maintenance toxic component"/>
    <property type="match status" value="1"/>
</dbReference>
<dbReference type="PANTHER" id="PTHR33988">
    <property type="entry name" value="ENDORIBONUCLEASE MAZF-RELATED"/>
    <property type="match status" value="1"/>
</dbReference>
<dbReference type="GO" id="GO:0003677">
    <property type="term" value="F:DNA binding"/>
    <property type="evidence" value="ECO:0007669"/>
    <property type="project" value="InterPro"/>
</dbReference>
<keyword evidence="4" id="KW-1185">Reference proteome</keyword>
<dbReference type="AlphaFoldDB" id="A0A1V3C821"/>
<evidence type="ECO:0000313" key="3">
    <source>
        <dbReference type="EMBL" id="OOC56911.1"/>
    </source>
</evidence>
<dbReference type="Gene3D" id="2.30.30.110">
    <property type="match status" value="1"/>
</dbReference>
<dbReference type="GO" id="GO:0004521">
    <property type="term" value="F:RNA endonuclease activity"/>
    <property type="evidence" value="ECO:0007669"/>
    <property type="project" value="TreeGrafter"/>
</dbReference>
<comment type="similarity">
    <text evidence="1">Belongs to the PemK/MazF family.</text>
</comment>
<evidence type="ECO:0000256" key="2">
    <source>
        <dbReference type="ARBA" id="ARBA00022649"/>
    </source>
</evidence>
<dbReference type="InterPro" id="IPR011067">
    <property type="entry name" value="Plasmid_toxin/cell-grow_inhib"/>
</dbReference>
<organism evidence="3 4">
    <name type="scientific">Nocardiopsis sinuspersici</name>
    <dbReference type="NCBI Taxonomy" id="501010"/>
    <lineage>
        <taxon>Bacteria</taxon>
        <taxon>Bacillati</taxon>
        <taxon>Actinomycetota</taxon>
        <taxon>Actinomycetes</taxon>
        <taxon>Streptosporangiales</taxon>
        <taxon>Nocardiopsidaceae</taxon>
        <taxon>Nocardiopsis</taxon>
    </lineage>
</organism>
<evidence type="ECO:0000313" key="4">
    <source>
        <dbReference type="Proteomes" id="UP000189004"/>
    </source>
</evidence>
<dbReference type="InterPro" id="IPR003477">
    <property type="entry name" value="PemK-like"/>
</dbReference>
<proteinExistence type="inferred from homology"/>
<keyword evidence="2" id="KW-1277">Toxin-antitoxin system</keyword>
<name>A0A1V3C821_9ACTN</name>
<dbReference type="PANTHER" id="PTHR33988:SF1">
    <property type="entry name" value="ENDORIBONUCLEASE MAZF7-RELATED"/>
    <property type="match status" value="1"/>
</dbReference>
<gene>
    <name evidence="3" type="ORF">NOSIN_01895</name>
</gene>
<evidence type="ECO:0000256" key="1">
    <source>
        <dbReference type="ARBA" id="ARBA00007521"/>
    </source>
</evidence>